<protein>
    <submittedName>
        <fullName evidence="1">Uncharacterized protein</fullName>
    </submittedName>
</protein>
<proteinExistence type="predicted"/>
<keyword evidence="2" id="KW-1185">Reference proteome</keyword>
<organism evidence="1 2">
    <name type="scientific">Portunus trituberculatus</name>
    <name type="common">Swimming crab</name>
    <name type="synonym">Neptunus trituberculatus</name>
    <dbReference type="NCBI Taxonomy" id="210409"/>
    <lineage>
        <taxon>Eukaryota</taxon>
        <taxon>Metazoa</taxon>
        <taxon>Ecdysozoa</taxon>
        <taxon>Arthropoda</taxon>
        <taxon>Crustacea</taxon>
        <taxon>Multicrustacea</taxon>
        <taxon>Malacostraca</taxon>
        <taxon>Eumalacostraca</taxon>
        <taxon>Eucarida</taxon>
        <taxon>Decapoda</taxon>
        <taxon>Pleocyemata</taxon>
        <taxon>Brachyura</taxon>
        <taxon>Eubrachyura</taxon>
        <taxon>Portunoidea</taxon>
        <taxon>Portunidae</taxon>
        <taxon>Portuninae</taxon>
        <taxon>Portunus</taxon>
    </lineage>
</organism>
<dbReference type="Proteomes" id="UP000324222">
    <property type="component" value="Unassembled WGS sequence"/>
</dbReference>
<sequence length="73" mass="8505">MKGLLRLLTLLRGTQKHLIEDMCCREHDMHAKSLSQMQPKGPRGWNPRNFNDTLPTCKRTLTKNGIDERIECQ</sequence>
<dbReference type="AlphaFoldDB" id="A0A5B7DPR8"/>
<gene>
    <name evidence="1" type="ORF">E2C01_015983</name>
</gene>
<accession>A0A5B7DPR8</accession>
<evidence type="ECO:0000313" key="2">
    <source>
        <dbReference type="Proteomes" id="UP000324222"/>
    </source>
</evidence>
<comment type="caution">
    <text evidence="1">The sequence shown here is derived from an EMBL/GenBank/DDBJ whole genome shotgun (WGS) entry which is preliminary data.</text>
</comment>
<name>A0A5B7DPR8_PORTR</name>
<dbReference type="EMBL" id="VSRR010001147">
    <property type="protein sequence ID" value="MPC22953.1"/>
    <property type="molecule type" value="Genomic_DNA"/>
</dbReference>
<reference evidence="1 2" key="1">
    <citation type="submission" date="2019-05" db="EMBL/GenBank/DDBJ databases">
        <title>Another draft genome of Portunus trituberculatus and its Hox gene families provides insights of decapod evolution.</title>
        <authorList>
            <person name="Jeong J.-H."/>
            <person name="Song I."/>
            <person name="Kim S."/>
            <person name="Choi T."/>
            <person name="Kim D."/>
            <person name="Ryu S."/>
            <person name="Kim W."/>
        </authorList>
    </citation>
    <scope>NUCLEOTIDE SEQUENCE [LARGE SCALE GENOMIC DNA]</scope>
    <source>
        <tissue evidence="1">Muscle</tissue>
    </source>
</reference>
<evidence type="ECO:0000313" key="1">
    <source>
        <dbReference type="EMBL" id="MPC22953.1"/>
    </source>
</evidence>